<evidence type="ECO:0000256" key="1">
    <source>
        <dbReference type="SAM" id="MobiDB-lite"/>
    </source>
</evidence>
<keyword evidence="3" id="KW-1185">Reference proteome</keyword>
<gene>
    <name evidence="2" type="ORF">FB390_6672</name>
</gene>
<protein>
    <submittedName>
        <fullName evidence="2">Uncharacterized protein</fullName>
    </submittedName>
</protein>
<dbReference type="AlphaFoldDB" id="A0A543EY36"/>
<evidence type="ECO:0000313" key="2">
    <source>
        <dbReference type="EMBL" id="TQM26475.1"/>
    </source>
</evidence>
<dbReference type="Proteomes" id="UP000316331">
    <property type="component" value="Unassembled WGS sequence"/>
</dbReference>
<sequence>MRRRHYPPTPQPIDGLERYDGNPEAGRTNELSYIER</sequence>
<dbReference type="EMBL" id="VFPG01000002">
    <property type="protein sequence ID" value="TQM26475.1"/>
    <property type="molecule type" value="Genomic_DNA"/>
</dbReference>
<evidence type="ECO:0000313" key="3">
    <source>
        <dbReference type="Proteomes" id="UP000316331"/>
    </source>
</evidence>
<feature type="region of interest" description="Disordered" evidence="1">
    <location>
        <begin position="1"/>
        <end position="36"/>
    </location>
</feature>
<name>A0A543EY36_9NOCA</name>
<accession>A0A543EY36</accession>
<proteinExistence type="predicted"/>
<organism evidence="2 3">
    <name type="scientific">Nocardia bhagyanarayanae</name>
    <dbReference type="NCBI Taxonomy" id="1215925"/>
    <lineage>
        <taxon>Bacteria</taxon>
        <taxon>Bacillati</taxon>
        <taxon>Actinomycetota</taxon>
        <taxon>Actinomycetes</taxon>
        <taxon>Mycobacteriales</taxon>
        <taxon>Nocardiaceae</taxon>
        <taxon>Nocardia</taxon>
    </lineage>
</organism>
<comment type="caution">
    <text evidence="2">The sequence shown here is derived from an EMBL/GenBank/DDBJ whole genome shotgun (WGS) entry which is preliminary data.</text>
</comment>
<reference evidence="2 3" key="1">
    <citation type="submission" date="2019-06" db="EMBL/GenBank/DDBJ databases">
        <title>Sequencing the genomes of 1000 actinobacteria strains.</title>
        <authorList>
            <person name="Klenk H.-P."/>
        </authorList>
    </citation>
    <scope>NUCLEOTIDE SEQUENCE [LARGE SCALE GENOMIC DNA]</scope>
    <source>
        <strain evidence="2 3">DSM 103495</strain>
    </source>
</reference>